<keyword evidence="3" id="KW-1185">Reference proteome</keyword>
<evidence type="ECO:0000256" key="1">
    <source>
        <dbReference type="SAM" id="SignalP"/>
    </source>
</evidence>
<name>A0A8K0XJG2_9AGAR</name>
<evidence type="ECO:0000313" key="2">
    <source>
        <dbReference type="EMBL" id="KAH8073391.1"/>
    </source>
</evidence>
<organism evidence="2 3">
    <name type="scientific">Cristinia sonorae</name>
    <dbReference type="NCBI Taxonomy" id="1940300"/>
    <lineage>
        <taxon>Eukaryota</taxon>
        <taxon>Fungi</taxon>
        <taxon>Dikarya</taxon>
        <taxon>Basidiomycota</taxon>
        <taxon>Agaricomycotina</taxon>
        <taxon>Agaricomycetes</taxon>
        <taxon>Agaricomycetidae</taxon>
        <taxon>Agaricales</taxon>
        <taxon>Pleurotineae</taxon>
        <taxon>Stephanosporaceae</taxon>
        <taxon>Cristinia</taxon>
    </lineage>
</organism>
<keyword evidence="1" id="KW-0732">Signal</keyword>
<evidence type="ECO:0000313" key="3">
    <source>
        <dbReference type="Proteomes" id="UP000813824"/>
    </source>
</evidence>
<comment type="caution">
    <text evidence="2">The sequence shown here is derived from an EMBL/GenBank/DDBJ whole genome shotgun (WGS) entry which is preliminary data.</text>
</comment>
<dbReference type="EMBL" id="JAEVFJ010000074">
    <property type="protein sequence ID" value="KAH8073391.1"/>
    <property type="molecule type" value="Genomic_DNA"/>
</dbReference>
<feature type="signal peptide" evidence="1">
    <location>
        <begin position="1"/>
        <end position="21"/>
    </location>
</feature>
<dbReference type="Proteomes" id="UP000813824">
    <property type="component" value="Unassembled WGS sequence"/>
</dbReference>
<gene>
    <name evidence="2" type="ORF">BXZ70DRAFT_964071</name>
</gene>
<protein>
    <submittedName>
        <fullName evidence="2">Uncharacterized protein</fullName>
    </submittedName>
</protein>
<feature type="chain" id="PRO_5035437609" evidence="1">
    <location>
        <begin position="22"/>
        <end position="72"/>
    </location>
</feature>
<sequence length="72" mass="7691">MMLPRNVVILYAIFGVGVALSAPLDLERKDSIHWSFDPRSDLESVPVKRTPGLGIDFGSITKGTVAAPGPGR</sequence>
<dbReference type="AlphaFoldDB" id="A0A8K0XJG2"/>
<reference evidence="2" key="1">
    <citation type="journal article" date="2021" name="New Phytol.">
        <title>Evolutionary innovations through gain and loss of genes in the ectomycorrhizal Boletales.</title>
        <authorList>
            <person name="Wu G."/>
            <person name="Miyauchi S."/>
            <person name="Morin E."/>
            <person name="Kuo A."/>
            <person name="Drula E."/>
            <person name="Varga T."/>
            <person name="Kohler A."/>
            <person name="Feng B."/>
            <person name="Cao Y."/>
            <person name="Lipzen A."/>
            <person name="Daum C."/>
            <person name="Hundley H."/>
            <person name="Pangilinan J."/>
            <person name="Johnson J."/>
            <person name="Barry K."/>
            <person name="LaButti K."/>
            <person name="Ng V."/>
            <person name="Ahrendt S."/>
            <person name="Min B."/>
            <person name="Choi I.G."/>
            <person name="Park H."/>
            <person name="Plett J.M."/>
            <person name="Magnuson J."/>
            <person name="Spatafora J.W."/>
            <person name="Nagy L.G."/>
            <person name="Henrissat B."/>
            <person name="Grigoriev I.V."/>
            <person name="Yang Z.L."/>
            <person name="Xu J."/>
            <person name="Martin F.M."/>
        </authorList>
    </citation>
    <scope>NUCLEOTIDE SEQUENCE</scope>
    <source>
        <strain evidence="2">KKN 215</strain>
    </source>
</reference>
<proteinExistence type="predicted"/>
<accession>A0A8K0XJG2</accession>